<feature type="compositionally biased region" description="Gly residues" evidence="2">
    <location>
        <begin position="150"/>
        <end position="160"/>
    </location>
</feature>
<dbReference type="FunFam" id="1.10.10.750:FF:000007">
    <property type="entry name" value="TBC1 domain family member"/>
    <property type="match status" value="1"/>
</dbReference>
<evidence type="ECO:0000256" key="2">
    <source>
        <dbReference type="SAM" id="MobiDB-lite"/>
    </source>
</evidence>
<name>A0AAW1RFY2_9CHLO</name>
<feature type="compositionally biased region" description="Basic and acidic residues" evidence="2">
    <location>
        <begin position="161"/>
        <end position="175"/>
    </location>
</feature>
<dbReference type="Proteomes" id="UP001445335">
    <property type="component" value="Unassembled WGS sequence"/>
</dbReference>
<evidence type="ECO:0000313" key="5">
    <source>
        <dbReference type="Proteomes" id="UP001445335"/>
    </source>
</evidence>
<gene>
    <name evidence="4" type="ORF">WJX81_003081</name>
</gene>
<feature type="region of interest" description="Disordered" evidence="2">
    <location>
        <begin position="142"/>
        <end position="185"/>
    </location>
</feature>
<evidence type="ECO:0000256" key="1">
    <source>
        <dbReference type="ARBA" id="ARBA00022468"/>
    </source>
</evidence>
<dbReference type="InterPro" id="IPR000195">
    <property type="entry name" value="Rab-GAP-TBC_dom"/>
</dbReference>
<keyword evidence="1" id="KW-0343">GTPase activation</keyword>
<dbReference type="FunFam" id="1.10.8.270:FF:000004">
    <property type="entry name" value="TBC1 domain family, member 22B"/>
    <property type="match status" value="1"/>
</dbReference>
<comment type="caution">
    <text evidence="4">The sequence shown here is derived from an EMBL/GenBank/DDBJ whole genome shotgun (WGS) entry which is preliminary data.</text>
</comment>
<dbReference type="EMBL" id="JALJOU010000039">
    <property type="protein sequence ID" value="KAK9832713.1"/>
    <property type="molecule type" value="Genomic_DNA"/>
</dbReference>
<dbReference type="PANTHER" id="PTHR22957:SF26">
    <property type="entry name" value="LD44506P"/>
    <property type="match status" value="1"/>
</dbReference>
<reference evidence="4 5" key="1">
    <citation type="journal article" date="2024" name="Nat. Commun.">
        <title>Phylogenomics reveals the evolutionary origins of lichenization in chlorophyte algae.</title>
        <authorList>
            <person name="Puginier C."/>
            <person name="Libourel C."/>
            <person name="Otte J."/>
            <person name="Skaloud P."/>
            <person name="Haon M."/>
            <person name="Grisel S."/>
            <person name="Petersen M."/>
            <person name="Berrin J.G."/>
            <person name="Delaux P.M."/>
            <person name="Dal Grande F."/>
            <person name="Keller J."/>
        </authorList>
    </citation>
    <scope>NUCLEOTIDE SEQUENCE [LARGE SCALE GENOMIC DNA]</scope>
    <source>
        <strain evidence="4 5">SAG 245.80</strain>
    </source>
</reference>
<dbReference type="PROSITE" id="PS50086">
    <property type="entry name" value="TBC_RABGAP"/>
    <property type="match status" value="1"/>
</dbReference>
<feature type="domain" description="Rab-GAP TBC" evidence="3">
    <location>
        <begin position="212"/>
        <end position="444"/>
    </location>
</feature>
<dbReference type="FunFam" id="1.10.472.80:FF:000001">
    <property type="entry name" value="TBC1 domain family member 22B"/>
    <property type="match status" value="1"/>
</dbReference>
<accession>A0AAW1RFY2</accession>
<feature type="region of interest" description="Disordered" evidence="2">
    <location>
        <begin position="36"/>
        <end position="130"/>
    </location>
</feature>
<dbReference type="GO" id="GO:0005096">
    <property type="term" value="F:GTPase activator activity"/>
    <property type="evidence" value="ECO:0007669"/>
    <property type="project" value="UniProtKB-KW"/>
</dbReference>
<dbReference type="InterPro" id="IPR035969">
    <property type="entry name" value="Rab-GAP_TBC_sf"/>
</dbReference>
<dbReference type="AlphaFoldDB" id="A0AAW1RFY2"/>
<evidence type="ECO:0000313" key="4">
    <source>
        <dbReference type="EMBL" id="KAK9832713.1"/>
    </source>
</evidence>
<proteinExistence type="predicted"/>
<protein>
    <recommendedName>
        <fullName evidence="3">Rab-GAP TBC domain-containing protein</fullName>
    </recommendedName>
</protein>
<dbReference type="GO" id="GO:0071889">
    <property type="term" value="F:14-3-3 protein binding"/>
    <property type="evidence" value="ECO:0007669"/>
    <property type="project" value="UniProtKB-ARBA"/>
</dbReference>
<dbReference type="Gene3D" id="1.10.10.750">
    <property type="entry name" value="Ypt/Rab-GAP domain of gyp1p, domain 1"/>
    <property type="match status" value="1"/>
</dbReference>
<sequence>MSSEDLAKDGGDSSLNSVSKFLRGCKLPGTVRLTRTASEHIARASPGGSSPGSGPGCVAGEAGARRGEASTGAGELQADGRGLTGGGVRGSEGIGEGRTLATRRGGGTAAATNGDVGPSGRATGEDGGARAGADLAHLSLHARGRDGGGEDGGAGGSGRGGRGEPRASPRGEAHPETSSLRSMSDTRKAKFRKLLDEQVVDLEALRELAWSGIPAELRPVCWQLLLGYLPPNCERRAAILERKRREYRDMVPDYYDIADRCADDLGALRQVAVDVPRTAPDVPFFAQPAIQKSLERILYLWGIRHPASGYVQGINDLVTPFLAVFLGEHFSEGGPAIPGGMDGWEVATLSEAAVHAAEADAYWCLCKLLDGIQDHYTHAQPGIQRTVFRLHELVRRIEEPVTQHMEAEGLDFLQFTFRWVNCLLLREVPFALAVRLWDTYVAEGGRMKEFLTYVLAAFLLCWAPQLRAMDFQEMVLFLQKLPTGGWGEREVETVLSRAYMWRTSFDQAQSHLSQS</sequence>
<organism evidence="4 5">
    <name type="scientific">Elliptochloris bilobata</name>
    <dbReference type="NCBI Taxonomy" id="381761"/>
    <lineage>
        <taxon>Eukaryota</taxon>
        <taxon>Viridiplantae</taxon>
        <taxon>Chlorophyta</taxon>
        <taxon>core chlorophytes</taxon>
        <taxon>Trebouxiophyceae</taxon>
        <taxon>Trebouxiophyceae incertae sedis</taxon>
        <taxon>Elliptochloris clade</taxon>
        <taxon>Elliptochloris</taxon>
    </lineage>
</organism>
<evidence type="ECO:0000259" key="3">
    <source>
        <dbReference type="PROSITE" id="PS50086"/>
    </source>
</evidence>
<keyword evidence="5" id="KW-1185">Reference proteome</keyword>
<feature type="region of interest" description="Disordered" evidence="2">
    <location>
        <begin position="1"/>
        <end position="21"/>
    </location>
</feature>
<dbReference type="SUPFAM" id="SSF47923">
    <property type="entry name" value="Ypt/Rab-GAP domain of gyp1p"/>
    <property type="match status" value="2"/>
</dbReference>
<dbReference type="SMART" id="SM00164">
    <property type="entry name" value="TBC"/>
    <property type="match status" value="1"/>
</dbReference>
<dbReference type="Pfam" id="PF00566">
    <property type="entry name" value="RabGAP-TBC"/>
    <property type="match status" value="1"/>
</dbReference>
<dbReference type="Gene3D" id="1.10.472.80">
    <property type="entry name" value="Ypt/Rab-GAP domain of gyp1p, domain 3"/>
    <property type="match status" value="1"/>
</dbReference>
<feature type="compositionally biased region" description="Basic and acidic residues" evidence="2">
    <location>
        <begin position="1"/>
        <end position="11"/>
    </location>
</feature>
<dbReference type="PANTHER" id="PTHR22957">
    <property type="entry name" value="TBC1 DOMAIN FAMILY MEMBER GTPASE-ACTIVATING PROTEIN"/>
    <property type="match status" value="1"/>
</dbReference>
<dbReference type="Gene3D" id="1.10.8.270">
    <property type="entry name" value="putative rabgap domain of human tbc1 domain family member 14 like domains"/>
    <property type="match status" value="1"/>
</dbReference>
<feature type="compositionally biased region" description="Gly residues" evidence="2">
    <location>
        <begin position="82"/>
        <end position="96"/>
    </location>
</feature>